<proteinExistence type="predicted"/>
<reference evidence="2" key="1">
    <citation type="journal article" date="2007" name="Plant Cell">
        <title>Dothideomycete-plant interactions illuminated by genome sequencing and EST analysis of the wheat pathogen Stagonospora nodorum.</title>
        <authorList>
            <person name="Hane J.K."/>
            <person name="Lowe R.G."/>
            <person name="Solomon P.S."/>
            <person name="Tan K.C."/>
            <person name="Schoch C.L."/>
            <person name="Spatafora J.W."/>
            <person name="Crous P.W."/>
            <person name="Kodira C."/>
            <person name="Birren B.W."/>
            <person name="Galagan J.E."/>
            <person name="Torriani S.F."/>
            <person name="McDonald B.A."/>
            <person name="Oliver R.P."/>
        </authorList>
    </citation>
    <scope>NUCLEOTIDE SEQUENCE [LARGE SCALE GENOMIC DNA]</scope>
    <source>
        <strain evidence="2">SN15 / ATCC MYA-4574 / FGSC 10173</strain>
    </source>
</reference>
<accession>Q0ULG8</accession>
<evidence type="ECO:0000313" key="2">
    <source>
        <dbReference type="Proteomes" id="UP000001055"/>
    </source>
</evidence>
<dbReference type="Proteomes" id="UP000001055">
    <property type="component" value="Unassembled WGS sequence"/>
</dbReference>
<name>Q0ULG8_PHANO</name>
<dbReference type="AlphaFoldDB" id="Q0ULG8"/>
<dbReference type="KEGG" id="pno:SNOG_07396"/>
<dbReference type="InParanoid" id="Q0ULG8"/>
<sequence length="73" mass="8187">MSIPGSRDVPRVLAIIKHLEAAPVYRRHIVPHDGSLRRLNLRSSNTKSGRCASKDPAHFLWMADHSNCLFSVP</sequence>
<dbReference type="RefSeq" id="XP_001797731.1">
    <property type="nucleotide sequence ID" value="XM_001797679.1"/>
</dbReference>
<evidence type="ECO:0000313" key="1">
    <source>
        <dbReference type="EMBL" id="EAT84862.1"/>
    </source>
</evidence>
<gene>
    <name evidence="1" type="ORF">SNOG_07396</name>
</gene>
<organism evidence="1 2">
    <name type="scientific">Phaeosphaeria nodorum (strain SN15 / ATCC MYA-4574 / FGSC 10173)</name>
    <name type="common">Glume blotch fungus</name>
    <name type="synonym">Parastagonospora nodorum</name>
    <dbReference type="NCBI Taxonomy" id="321614"/>
    <lineage>
        <taxon>Eukaryota</taxon>
        <taxon>Fungi</taxon>
        <taxon>Dikarya</taxon>
        <taxon>Ascomycota</taxon>
        <taxon>Pezizomycotina</taxon>
        <taxon>Dothideomycetes</taxon>
        <taxon>Pleosporomycetidae</taxon>
        <taxon>Pleosporales</taxon>
        <taxon>Pleosporineae</taxon>
        <taxon>Phaeosphaeriaceae</taxon>
        <taxon>Parastagonospora</taxon>
    </lineage>
</organism>
<dbReference type="GeneID" id="5974624"/>
<dbReference type="EMBL" id="CH445335">
    <property type="protein sequence ID" value="EAT84862.1"/>
    <property type="molecule type" value="Genomic_DNA"/>
</dbReference>
<protein>
    <submittedName>
        <fullName evidence="1">Uncharacterized protein</fullName>
    </submittedName>
</protein>